<gene>
    <name evidence="3" type="ORF">FB558_4026</name>
</gene>
<accession>A0A543DQ74</accession>
<keyword evidence="1" id="KW-0732">Signal</keyword>
<dbReference type="CDD" id="cd19095">
    <property type="entry name" value="AKR_PA4992-like"/>
    <property type="match status" value="1"/>
</dbReference>
<dbReference type="Proteomes" id="UP000315677">
    <property type="component" value="Unassembled WGS sequence"/>
</dbReference>
<reference evidence="3 4" key="1">
    <citation type="submission" date="2019-06" db="EMBL/GenBank/DDBJ databases">
        <title>Sequencing the genomes of 1000 actinobacteria strains.</title>
        <authorList>
            <person name="Klenk H.-P."/>
        </authorList>
    </citation>
    <scope>NUCLEOTIDE SEQUENCE [LARGE SCALE GENOMIC DNA]</scope>
    <source>
        <strain evidence="3 4">DSM 45301</strain>
    </source>
</reference>
<protein>
    <submittedName>
        <fullName evidence="3">Aryl-alcohol dehydrogenase-like predicted oxidoreductase</fullName>
    </submittedName>
</protein>
<dbReference type="InterPro" id="IPR053135">
    <property type="entry name" value="AKR2_Oxidoreductase"/>
</dbReference>
<dbReference type="SUPFAM" id="SSF51430">
    <property type="entry name" value="NAD(P)-linked oxidoreductase"/>
    <property type="match status" value="1"/>
</dbReference>
<evidence type="ECO:0000313" key="4">
    <source>
        <dbReference type="Proteomes" id="UP000315677"/>
    </source>
</evidence>
<dbReference type="InterPro" id="IPR036812">
    <property type="entry name" value="NAD(P)_OxRdtase_dom_sf"/>
</dbReference>
<feature type="signal peptide" evidence="1">
    <location>
        <begin position="1"/>
        <end position="33"/>
    </location>
</feature>
<dbReference type="PANTHER" id="PTHR43312">
    <property type="entry name" value="D-THREO-ALDOSE 1-DEHYDROGENASE"/>
    <property type="match status" value="1"/>
</dbReference>
<comment type="caution">
    <text evidence="3">The sequence shown here is derived from an EMBL/GenBank/DDBJ whole genome shotgun (WGS) entry which is preliminary data.</text>
</comment>
<evidence type="ECO:0000313" key="3">
    <source>
        <dbReference type="EMBL" id="TQM11463.1"/>
    </source>
</evidence>
<dbReference type="InterPro" id="IPR006311">
    <property type="entry name" value="TAT_signal"/>
</dbReference>
<dbReference type="Gene3D" id="3.20.20.100">
    <property type="entry name" value="NADP-dependent oxidoreductase domain"/>
    <property type="match status" value="1"/>
</dbReference>
<feature type="domain" description="NADP-dependent oxidoreductase" evidence="2">
    <location>
        <begin position="59"/>
        <end position="311"/>
    </location>
</feature>
<dbReference type="PANTHER" id="PTHR43312:SF1">
    <property type="entry name" value="NADP-DEPENDENT OXIDOREDUCTASE DOMAIN-CONTAINING PROTEIN"/>
    <property type="match status" value="1"/>
</dbReference>
<dbReference type="PROSITE" id="PS51318">
    <property type="entry name" value="TAT"/>
    <property type="match status" value="1"/>
</dbReference>
<keyword evidence="4" id="KW-1185">Reference proteome</keyword>
<feature type="chain" id="PRO_5038634935" evidence="1">
    <location>
        <begin position="34"/>
        <end position="359"/>
    </location>
</feature>
<dbReference type="Pfam" id="PF00248">
    <property type="entry name" value="Aldo_ket_red"/>
    <property type="match status" value="1"/>
</dbReference>
<dbReference type="EMBL" id="VFPA01000002">
    <property type="protein sequence ID" value="TQM11463.1"/>
    <property type="molecule type" value="Genomic_DNA"/>
</dbReference>
<name>A0A543DQ74_9PSEU</name>
<dbReference type="AlphaFoldDB" id="A0A543DQ74"/>
<proteinExistence type="predicted"/>
<sequence length="359" mass="39490">MSWTATRRQFLGAAGLGAAAAVLPACTTAPSVAAGAGVSTQSDLIRREIPGTGESVNVIGLGTFMTFDTVPEAPLDHLREVMRRYWEAGGRVVDTSPLYGAAESNVATIASELNIRNEMFVTNKVWATGGYLWDDSVADQSLANSATLLSDDGVIEAIQCHNLVNVDCHIPLFHAWKQEGRIRYLGATHHDLLYYPALARWVENGDLDFVQVRYSMSTRQAEERILPAAADNGVGVLVCMPLEKARLHGLVGDRPLPDFALEFGMQTWSEFFLKWVVSHPGVTCALPATTNPDHLLENVAAMRGPLPDARMRDQMLRHMESIPGFDQLESMPWYPGKTFDGLISRAQAATRRRSPWWPS</sequence>
<evidence type="ECO:0000259" key="2">
    <source>
        <dbReference type="Pfam" id="PF00248"/>
    </source>
</evidence>
<dbReference type="InterPro" id="IPR023210">
    <property type="entry name" value="NADP_OxRdtase_dom"/>
</dbReference>
<organism evidence="3 4">
    <name type="scientific">Pseudonocardia kunmingensis</name>
    <dbReference type="NCBI Taxonomy" id="630975"/>
    <lineage>
        <taxon>Bacteria</taxon>
        <taxon>Bacillati</taxon>
        <taxon>Actinomycetota</taxon>
        <taxon>Actinomycetes</taxon>
        <taxon>Pseudonocardiales</taxon>
        <taxon>Pseudonocardiaceae</taxon>
        <taxon>Pseudonocardia</taxon>
    </lineage>
</organism>
<evidence type="ECO:0000256" key="1">
    <source>
        <dbReference type="SAM" id="SignalP"/>
    </source>
</evidence>